<organism evidence="9">
    <name type="scientific">Sulfurovum sp. enrichment culture clone C5</name>
    <dbReference type="NCBI Taxonomy" id="497650"/>
    <lineage>
        <taxon>Bacteria</taxon>
        <taxon>Pseudomonadati</taxon>
        <taxon>Campylobacterota</taxon>
        <taxon>Epsilonproteobacteria</taxon>
        <taxon>Campylobacterales</taxon>
        <taxon>Sulfurovaceae</taxon>
        <taxon>Sulfurovum</taxon>
        <taxon>environmental samples</taxon>
    </lineage>
</organism>
<reference evidence="9" key="1">
    <citation type="submission" date="2015-11" db="EMBL/GenBank/DDBJ databases">
        <authorList>
            <person name="Zhang Y."/>
            <person name="Guo Z."/>
        </authorList>
    </citation>
    <scope>NUCLEOTIDE SEQUENCE</scope>
    <source>
        <strain evidence="9">BN30871</strain>
    </source>
</reference>
<dbReference type="EMBL" id="FAXN01000053">
    <property type="protein sequence ID" value="CUV65913.1"/>
    <property type="molecule type" value="Genomic_DNA"/>
</dbReference>
<keyword evidence="4" id="KW-0201">Cytochrome c-type biogenesis</keyword>
<evidence type="ECO:0000256" key="2">
    <source>
        <dbReference type="ARBA" id="ARBA00022475"/>
    </source>
</evidence>
<evidence type="ECO:0000259" key="8">
    <source>
        <dbReference type="PROSITE" id="PS51352"/>
    </source>
</evidence>
<accession>A0A0S4XP99</accession>
<keyword evidence="5 7" id="KW-1133">Transmembrane helix</keyword>
<feature type="transmembrane region" description="Helical" evidence="7">
    <location>
        <begin position="332"/>
        <end position="355"/>
    </location>
</feature>
<dbReference type="Pfam" id="PF02683">
    <property type="entry name" value="DsbD_TM"/>
    <property type="match status" value="1"/>
</dbReference>
<dbReference type="InterPro" id="IPR003834">
    <property type="entry name" value="Cyt_c_assmbl_TM_dom"/>
</dbReference>
<sequence length="598" mass="65268">MIKKIILLFVVIFSFVFGEGFGQAKEQIFLKPEDAFKVDIKKSDIGLKTNIILGKDIYIYQDSIKISISKPEVKTLDIVLPKPSTFHNQNIYENSLSIDISKTLLKDVIEDQYEVSISFEGCSKSGVCYAPVNKNFTFGSENASFFSKISHLISTTNMDDISKAIVSESSLFVLVLFFIVGLLLALTPCIFPMIPILSSIIISQSSESRPSASKSFFISLTYVISMSLTYSIVGIIAGMAGFDTQTAMQNPFVLIIFALMFIALALSLFGFYEITLPARWQTKLSRISDNAGNKGGMLGTSIMGVLSALIVGPCVAPALGGAILFISQSGDAVLGGLALFVMSFGMGIPLLLVGLGAGKWMPKPGGWMTLVSRFFGIAMLALAIMMISRISTPAVTMLLSSLLALFTVYGVYKNRDLFGNTFMKLLAILVSIFSMVLSGVWIFGAATGGASALSPLKKECSNNNNLSQVTVNDSIYQSEECVSHGKKGYSVDVLLNEVKASKKPVIVDFTKEACAACKELDVVTFVNPKVKEEFKNYTFIQVDLTDNTEQDQEMLKYFGMFGTPNILFFDKNGQLLKDKTITGFIAPDEFVKHLKSIK</sequence>
<dbReference type="SUPFAM" id="SSF74863">
    <property type="entry name" value="Thiol:disulfide interchange protein DsbD, N-terminal domain (DsbD-alpha)"/>
    <property type="match status" value="1"/>
</dbReference>
<dbReference type="InterPro" id="IPR036929">
    <property type="entry name" value="DsbDN_sf"/>
</dbReference>
<keyword evidence="2" id="KW-1003">Cell membrane</keyword>
<evidence type="ECO:0000256" key="1">
    <source>
        <dbReference type="ARBA" id="ARBA00004651"/>
    </source>
</evidence>
<feature type="transmembrane region" description="Helical" evidence="7">
    <location>
        <begin position="215"/>
        <end position="240"/>
    </location>
</feature>
<feature type="transmembrane region" description="Helical" evidence="7">
    <location>
        <begin position="252"/>
        <end position="274"/>
    </location>
</feature>
<dbReference type="AlphaFoldDB" id="A0A0S4XP99"/>
<dbReference type="Gene3D" id="2.60.40.1250">
    <property type="entry name" value="Thiol:disulfide interchange protein DsbD, N-terminal domain"/>
    <property type="match status" value="1"/>
</dbReference>
<feature type="transmembrane region" description="Helical" evidence="7">
    <location>
        <begin position="394"/>
        <end position="412"/>
    </location>
</feature>
<dbReference type="Gene3D" id="3.40.30.10">
    <property type="entry name" value="Glutaredoxin"/>
    <property type="match status" value="1"/>
</dbReference>
<evidence type="ECO:0000313" key="9">
    <source>
        <dbReference type="EMBL" id="CUV65913.1"/>
    </source>
</evidence>
<dbReference type="InterPro" id="IPR036249">
    <property type="entry name" value="Thioredoxin-like_sf"/>
</dbReference>
<protein>
    <submittedName>
        <fullName evidence="9">Thiol:disulfide interchange protein DsbD</fullName>
        <ecNumber evidence="9">1.8.1.8</ecNumber>
    </submittedName>
</protein>
<dbReference type="InterPro" id="IPR013766">
    <property type="entry name" value="Thioredoxin_domain"/>
</dbReference>
<feature type="transmembrane region" description="Helical" evidence="7">
    <location>
        <begin position="171"/>
        <end position="194"/>
    </location>
</feature>
<name>A0A0S4XP99_9BACT</name>
<dbReference type="GO" id="GO:0005886">
    <property type="term" value="C:plasma membrane"/>
    <property type="evidence" value="ECO:0007669"/>
    <property type="project" value="UniProtKB-SubCell"/>
</dbReference>
<dbReference type="PANTHER" id="PTHR32234:SF0">
    <property type="entry name" value="THIOL:DISULFIDE INTERCHANGE PROTEIN DSBD"/>
    <property type="match status" value="1"/>
</dbReference>
<dbReference type="GO" id="GO:0017004">
    <property type="term" value="P:cytochrome complex assembly"/>
    <property type="evidence" value="ECO:0007669"/>
    <property type="project" value="UniProtKB-KW"/>
</dbReference>
<gene>
    <name evidence="9" type="ORF">BN3087_510004</name>
</gene>
<feature type="transmembrane region" description="Helical" evidence="7">
    <location>
        <begin position="424"/>
        <end position="444"/>
    </location>
</feature>
<evidence type="ECO:0000256" key="5">
    <source>
        <dbReference type="ARBA" id="ARBA00022989"/>
    </source>
</evidence>
<dbReference type="Pfam" id="PF13098">
    <property type="entry name" value="Thioredoxin_2"/>
    <property type="match status" value="1"/>
</dbReference>
<evidence type="ECO:0000256" key="7">
    <source>
        <dbReference type="SAM" id="Phobius"/>
    </source>
</evidence>
<dbReference type="EC" id="1.8.1.8" evidence="9"/>
<keyword evidence="9" id="KW-0560">Oxidoreductase</keyword>
<dbReference type="GO" id="GO:0045454">
    <property type="term" value="P:cell redox homeostasis"/>
    <property type="evidence" value="ECO:0007669"/>
    <property type="project" value="TreeGrafter"/>
</dbReference>
<dbReference type="Pfam" id="PF11412">
    <property type="entry name" value="DsbD_N"/>
    <property type="match status" value="1"/>
</dbReference>
<evidence type="ECO:0000256" key="3">
    <source>
        <dbReference type="ARBA" id="ARBA00022692"/>
    </source>
</evidence>
<feature type="domain" description="Thioredoxin" evidence="8">
    <location>
        <begin position="469"/>
        <end position="598"/>
    </location>
</feature>
<evidence type="ECO:0000256" key="4">
    <source>
        <dbReference type="ARBA" id="ARBA00022748"/>
    </source>
</evidence>
<proteinExistence type="predicted"/>
<comment type="subcellular location">
    <subcellularLocation>
        <location evidence="1">Cell membrane</location>
        <topology evidence="1">Multi-pass membrane protein</topology>
    </subcellularLocation>
</comment>
<dbReference type="InterPro" id="IPR028250">
    <property type="entry name" value="DsbDN"/>
</dbReference>
<dbReference type="NCBIfam" id="NF001419">
    <property type="entry name" value="PRK00293.1"/>
    <property type="match status" value="1"/>
</dbReference>
<keyword evidence="6 7" id="KW-0472">Membrane</keyword>
<evidence type="ECO:0000256" key="6">
    <source>
        <dbReference type="ARBA" id="ARBA00023136"/>
    </source>
</evidence>
<dbReference type="InterPro" id="IPR012336">
    <property type="entry name" value="Thioredoxin-like_fold"/>
</dbReference>
<dbReference type="PANTHER" id="PTHR32234">
    <property type="entry name" value="THIOL:DISULFIDE INTERCHANGE PROTEIN DSBD"/>
    <property type="match status" value="1"/>
</dbReference>
<feature type="transmembrane region" description="Helical" evidence="7">
    <location>
        <begin position="367"/>
        <end position="388"/>
    </location>
</feature>
<dbReference type="PROSITE" id="PS51352">
    <property type="entry name" value="THIOREDOXIN_2"/>
    <property type="match status" value="1"/>
</dbReference>
<feature type="transmembrane region" description="Helical" evidence="7">
    <location>
        <begin position="295"/>
        <end position="326"/>
    </location>
</feature>
<dbReference type="GO" id="GO:0047134">
    <property type="term" value="F:protein-disulfide reductase [NAD(P)H] activity"/>
    <property type="evidence" value="ECO:0007669"/>
    <property type="project" value="UniProtKB-EC"/>
</dbReference>
<keyword evidence="3 7" id="KW-0812">Transmembrane</keyword>
<dbReference type="SUPFAM" id="SSF52833">
    <property type="entry name" value="Thioredoxin-like"/>
    <property type="match status" value="1"/>
</dbReference>